<dbReference type="PROSITE" id="PS50084">
    <property type="entry name" value="KH_TYPE_1"/>
    <property type="match status" value="1"/>
</dbReference>
<dbReference type="FunFam" id="3.30.300.20:FF:000005">
    <property type="entry name" value="Transcription termination/antitermination protein NusA"/>
    <property type="match status" value="1"/>
</dbReference>
<dbReference type="PANTHER" id="PTHR22648">
    <property type="entry name" value="TRANSCRIPTION TERMINATION FACTOR NUSA"/>
    <property type="match status" value="1"/>
</dbReference>
<dbReference type="CDD" id="cd22529">
    <property type="entry name" value="KH-II_NusA_rpt2"/>
    <property type="match status" value="1"/>
</dbReference>
<evidence type="ECO:0000313" key="9">
    <source>
        <dbReference type="EMBL" id="TYK91664.1"/>
    </source>
</evidence>
<dbReference type="Proteomes" id="UP000325300">
    <property type="component" value="Unassembled WGS sequence"/>
</dbReference>
<keyword evidence="5" id="KW-0805">Transcription regulation</keyword>
<feature type="non-terminal residue" evidence="9">
    <location>
        <position position="1"/>
    </location>
</feature>
<accession>A0A5S4T8S9</accession>
<evidence type="ECO:0000256" key="6">
    <source>
        <dbReference type="ARBA" id="ARBA00023163"/>
    </source>
</evidence>
<keyword evidence="1" id="KW-0806">Transcription termination</keyword>
<dbReference type="SUPFAM" id="SSF54814">
    <property type="entry name" value="Prokaryotic type KH domain (KH-domain type II)"/>
    <property type="match status" value="1"/>
</dbReference>
<dbReference type="AlphaFoldDB" id="A0A5S4T8S9"/>
<keyword evidence="3" id="KW-0889">Transcription antitermination</keyword>
<keyword evidence="6" id="KW-0804">Transcription</keyword>
<dbReference type="InterPro" id="IPR015946">
    <property type="entry name" value="KH_dom-like_a/b"/>
</dbReference>
<proteinExistence type="predicted"/>
<comment type="caution">
    <text evidence="9">The sequence shown here is derived from an EMBL/GenBank/DDBJ whole genome shotgun (WGS) entry which is preliminary data.</text>
</comment>
<evidence type="ECO:0000256" key="7">
    <source>
        <dbReference type="PROSITE-ProRule" id="PRU00117"/>
    </source>
</evidence>
<dbReference type="InterPro" id="IPR004087">
    <property type="entry name" value="KH_dom"/>
</dbReference>
<dbReference type="Pfam" id="PF26594">
    <property type="entry name" value="KH_NusA_2nd"/>
    <property type="match status" value="1"/>
</dbReference>
<dbReference type="Gene3D" id="3.30.300.20">
    <property type="match status" value="1"/>
</dbReference>
<dbReference type="GO" id="GO:0005829">
    <property type="term" value="C:cytosol"/>
    <property type="evidence" value="ECO:0007669"/>
    <property type="project" value="TreeGrafter"/>
</dbReference>
<dbReference type="EMBL" id="SJLI01000244">
    <property type="protein sequence ID" value="TYK91664.1"/>
    <property type="molecule type" value="Genomic_DNA"/>
</dbReference>
<organism evidence="9 10">
    <name type="scientific">Streptococcus pyogenes</name>
    <dbReference type="NCBI Taxonomy" id="1314"/>
    <lineage>
        <taxon>Bacteria</taxon>
        <taxon>Bacillati</taxon>
        <taxon>Bacillota</taxon>
        <taxon>Bacilli</taxon>
        <taxon>Lactobacillales</taxon>
        <taxon>Streptococcaceae</taxon>
        <taxon>Streptococcus</taxon>
    </lineage>
</organism>
<dbReference type="GO" id="GO:0031564">
    <property type="term" value="P:transcription antitermination"/>
    <property type="evidence" value="ECO:0007669"/>
    <property type="project" value="UniProtKB-KW"/>
</dbReference>
<evidence type="ECO:0000256" key="2">
    <source>
        <dbReference type="ARBA" id="ARBA00022490"/>
    </source>
</evidence>
<evidence type="ECO:0000256" key="3">
    <source>
        <dbReference type="ARBA" id="ARBA00022814"/>
    </source>
</evidence>
<dbReference type="PANTHER" id="PTHR22648:SF0">
    <property type="entry name" value="TRANSCRIPTION TERMINATION_ANTITERMINATION PROTEIN NUSA"/>
    <property type="match status" value="1"/>
</dbReference>
<evidence type="ECO:0000313" key="10">
    <source>
        <dbReference type="Proteomes" id="UP000325300"/>
    </source>
</evidence>
<reference evidence="9 10" key="1">
    <citation type="submission" date="2019-02" db="EMBL/GenBank/DDBJ databases">
        <title>Novel genomic isolates of S. pyogenes and S. dysgalactiae subsp. equisimilis associated to necrotising fasciitis (NSTI).</title>
        <authorList>
            <person name="Barrantes I."/>
        </authorList>
    </citation>
    <scope>NUCLEOTIDE SEQUENCE [LARGE SCALE GENOMIC DNA]</scope>
    <source>
        <strain evidence="9 10">SPY5003</strain>
    </source>
</reference>
<protein>
    <submittedName>
        <fullName evidence="9">Transcription termination/antitermination protein NusA</fullName>
    </submittedName>
</protein>
<keyword evidence="2" id="KW-0963">Cytoplasm</keyword>
<dbReference type="GO" id="GO:0003723">
    <property type="term" value="F:RNA binding"/>
    <property type="evidence" value="ECO:0007669"/>
    <property type="project" value="UniProtKB-UniRule"/>
</dbReference>
<name>A0A5S4T8S9_STRPY</name>
<sequence>YNAIAPAEVDMVLFDDDDLKRATVVVPDSKLSLAIGRRGQNVRLAAHLTGYRIDIKSASDYDRFEAEKEAAMAMEESIADDSAANEEV</sequence>
<keyword evidence="4 7" id="KW-0694">RNA-binding</keyword>
<dbReference type="InterPro" id="IPR058582">
    <property type="entry name" value="KH_NusA_2nd"/>
</dbReference>
<evidence type="ECO:0000259" key="8">
    <source>
        <dbReference type="SMART" id="SM00322"/>
    </source>
</evidence>
<dbReference type="GO" id="GO:0006353">
    <property type="term" value="P:DNA-templated transcription termination"/>
    <property type="evidence" value="ECO:0007669"/>
    <property type="project" value="UniProtKB-KW"/>
</dbReference>
<evidence type="ECO:0000256" key="4">
    <source>
        <dbReference type="ARBA" id="ARBA00022884"/>
    </source>
</evidence>
<evidence type="ECO:0000256" key="1">
    <source>
        <dbReference type="ARBA" id="ARBA00022472"/>
    </source>
</evidence>
<gene>
    <name evidence="9" type="ORF">E0F67_10400</name>
</gene>
<feature type="domain" description="K Homology" evidence="8">
    <location>
        <begin position="18"/>
        <end position="75"/>
    </location>
</feature>
<dbReference type="InterPro" id="IPR030842">
    <property type="entry name" value="TF_NusA_bacterial"/>
</dbReference>
<dbReference type="SMART" id="SM00322">
    <property type="entry name" value="KH"/>
    <property type="match status" value="1"/>
</dbReference>
<dbReference type="InterPro" id="IPR009019">
    <property type="entry name" value="KH_sf_prok-type"/>
</dbReference>
<evidence type="ECO:0000256" key="5">
    <source>
        <dbReference type="ARBA" id="ARBA00023015"/>
    </source>
</evidence>